<dbReference type="AlphaFoldDB" id="A0A7J7J082"/>
<name>A0A7J7J082_BUGNE</name>
<organism evidence="1 2">
    <name type="scientific">Bugula neritina</name>
    <name type="common">Brown bryozoan</name>
    <name type="synonym">Sertularia neritina</name>
    <dbReference type="NCBI Taxonomy" id="10212"/>
    <lineage>
        <taxon>Eukaryota</taxon>
        <taxon>Metazoa</taxon>
        <taxon>Spiralia</taxon>
        <taxon>Lophotrochozoa</taxon>
        <taxon>Bryozoa</taxon>
        <taxon>Gymnolaemata</taxon>
        <taxon>Cheilostomatida</taxon>
        <taxon>Flustrina</taxon>
        <taxon>Buguloidea</taxon>
        <taxon>Bugulidae</taxon>
        <taxon>Bugula</taxon>
    </lineage>
</organism>
<dbReference type="OrthoDB" id="5954035at2759"/>
<protein>
    <submittedName>
        <fullName evidence="1">Uncharacterized protein</fullName>
    </submittedName>
</protein>
<keyword evidence="2" id="KW-1185">Reference proteome</keyword>
<proteinExistence type="predicted"/>
<reference evidence="1" key="1">
    <citation type="submission" date="2020-06" db="EMBL/GenBank/DDBJ databases">
        <title>Draft genome of Bugula neritina, a colonial animal packing powerful symbionts and potential medicines.</title>
        <authorList>
            <person name="Rayko M."/>
        </authorList>
    </citation>
    <scope>NUCLEOTIDE SEQUENCE [LARGE SCALE GENOMIC DNA]</scope>
    <source>
        <strain evidence="1">Kwan_BN1</strain>
    </source>
</reference>
<dbReference type="Proteomes" id="UP000593567">
    <property type="component" value="Unassembled WGS sequence"/>
</dbReference>
<dbReference type="EMBL" id="VXIV02003221">
    <property type="protein sequence ID" value="KAF6019570.1"/>
    <property type="molecule type" value="Genomic_DNA"/>
</dbReference>
<evidence type="ECO:0000313" key="1">
    <source>
        <dbReference type="EMBL" id="KAF6019570.1"/>
    </source>
</evidence>
<evidence type="ECO:0000313" key="2">
    <source>
        <dbReference type="Proteomes" id="UP000593567"/>
    </source>
</evidence>
<accession>A0A7J7J082</accession>
<comment type="caution">
    <text evidence="1">The sequence shown here is derived from an EMBL/GenBank/DDBJ whole genome shotgun (WGS) entry which is preliminary data.</text>
</comment>
<sequence>MLISLEIMGSWKHMGKAYLRAICVCVQKVLHNFQSVLLSDEQLSRFGIQSRMELLYSLNLVHLDDILLRVKWYFDIVLIHDFLL</sequence>
<gene>
    <name evidence="1" type="ORF">EB796_022143</name>
</gene>